<feature type="transmembrane region" description="Helical" evidence="1">
    <location>
        <begin position="6"/>
        <end position="25"/>
    </location>
</feature>
<reference evidence="3" key="1">
    <citation type="submission" date="2016-04" db="EMBL/GenBank/DDBJ databases">
        <authorList>
            <person name="Evans L.H."/>
            <person name="Alamgir A."/>
            <person name="Owens N."/>
            <person name="Weber N.D."/>
            <person name="Virtaneva K."/>
            <person name="Barbian K."/>
            <person name="Babar A."/>
            <person name="Rosenke K."/>
        </authorList>
    </citation>
    <scope>NUCLEOTIDE SEQUENCE</scope>
    <source>
        <strain evidence="3">86-2</strain>
    </source>
</reference>
<feature type="transmembrane region" description="Helical" evidence="1">
    <location>
        <begin position="66"/>
        <end position="91"/>
    </location>
</feature>
<evidence type="ECO:0000313" key="3">
    <source>
        <dbReference type="EMBL" id="SBV97415.1"/>
    </source>
</evidence>
<evidence type="ECO:0000256" key="1">
    <source>
        <dbReference type="SAM" id="Phobius"/>
    </source>
</evidence>
<keyword evidence="1" id="KW-0472">Membrane</keyword>
<feature type="transmembrane region" description="Helical" evidence="1">
    <location>
        <begin position="111"/>
        <end position="131"/>
    </location>
</feature>
<keyword evidence="1" id="KW-0812">Transmembrane</keyword>
<name>A0A212JDU7_9BACT</name>
<dbReference type="Pfam" id="PF19762">
    <property type="entry name" value="DUF6249"/>
    <property type="match status" value="1"/>
</dbReference>
<sequence length="145" mass="16114">MDQIMAMVIVATIAYAIYRLFELFARRRERLAFIEKISEGIDPNLLKGQLDMSPNKSNVNNYVTSWAIRVGLLLVGVGLGVAIVAVIDLLAVAPPSADERAFYEFRNTISILYPACAAIFGGIGLVIAYFIERKDSKKEQDKEVE</sequence>
<accession>A0A212JDU7</accession>
<evidence type="ECO:0000259" key="2">
    <source>
        <dbReference type="Pfam" id="PF19762"/>
    </source>
</evidence>
<gene>
    <name evidence="3" type="ORF">KL86DYS2_11268</name>
</gene>
<dbReference type="AlphaFoldDB" id="A0A212JDU7"/>
<dbReference type="InterPro" id="IPR046216">
    <property type="entry name" value="DUF6249"/>
</dbReference>
<keyword evidence="1" id="KW-1133">Transmembrane helix</keyword>
<proteinExistence type="predicted"/>
<protein>
    <recommendedName>
        <fullName evidence="2">DUF6249 domain-containing protein</fullName>
    </recommendedName>
</protein>
<feature type="domain" description="DUF6249" evidence="2">
    <location>
        <begin position="7"/>
        <end position="133"/>
    </location>
</feature>
<dbReference type="RefSeq" id="WP_135103953.1">
    <property type="nucleotide sequence ID" value="NZ_CALESN010000085.1"/>
</dbReference>
<organism evidence="3">
    <name type="scientific">uncultured Dysgonomonas sp</name>
    <dbReference type="NCBI Taxonomy" id="206096"/>
    <lineage>
        <taxon>Bacteria</taxon>
        <taxon>Pseudomonadati</taxon>
        <taxon>Bacteroidota</taxon>
        <taxon>Bacteroidia</taxon>
        <taxon>Bacteroidales</taxon>
        <taxon>Dysgonomonadaceae</taxon>
        <taxon>Dysgonomonas</taxon>
        <taxon>environmental samples</taxon>
    </lineage>
</organism>
<dbReference type="EMBL" id="FLUL01000001">
    <property type="protein sequence ID" value="SBV97415.1"/>
    <property type="molecule type" value="Genomic_DNA"/>
</dbReference>